<keyword evidence="4" id="KW-1185">Reference proteome</keyword>
<gene>
    <name evidence="3" type="ORF">IM660_14965</name>
</gene>
<dbReference type="PANTHER" id="PTHR36844:SF1">
    <property type="entry name" value="PROTEASE PRSW"/>
    <property type="match status" value="1"/>
</dbReference>
<dbReference type="RefSeq" id="WP_193496642.1">
    <property type="nucleotide sequence ID" value="NZ_CP063169.1"/>
</dbReference>
<feature type="transmembrane region" description="Helical" evidence="2">
    <location>
        <begin position="236"/>
        <end position="254"/>
    </location>
</feature>
<feature type="transmembrane region" description="Helical" evidence="2">
    <location>
        <begin position="330"/>
        <end position="353"/>
    </location>
</feature>
<evidence type="ECO:0000313" key="3">
    <source>
        <dbReference type="EMBL" id="QOR69934.1"/>
    </source>
</evidence>
<name>A0A7M1SSH0_9MICO</name>
<evidence type="ECO:0000256" key="1">
    <source>
        <dbReference type="SAM" id="MobiDB-lite"/>
    </source>
</evidence>
<keyword evidence="3" id="KW-0645">Protease</keyword>
<feature type="transmembrane region" description="Helical" evidence="2">
    <location>
        <begin position="266"/>
        <end position="291"/>
    </location>
</feature>
<keyword evidence="3" id="KW-0378">Hydrolase</keyword>
<feature type="transmembrane region" description="Helical" evidence="2">
    <location>
        <begin position="298"/>
        <end position="318"/>
    </location>
</feature>
<keyword evidence="2" id="KW-0812">Transmembrane</keyword>
<dbReference type="PANTHER" id="PTHR36844">
    <property type="entry name" value="PROTEASE PRSW"/>
    <property type="match status" value="1"/>
</dbReference>
<keyword evidence="2" id="KW-1133">Transmembrane helix</keyword>
<feature type="transmembrane region" description="Helical" evidence="2">
    <location>
        <begin position="159"/>
        <end position="179"/>
    </location>
</feature>
<dbReference type="AlphaFoldDB" id="A0A7M1SSH0"/>
<organism evidence="3 4">
    <name type="scientific">Ruania alkalisoli</name>
    <dbReference type="NCBI Taxonomy" id="2779775"/>
    <lineage>
        <taxon>Bacteria</taxon>
        <taxon>Bacillati</taxon>
        <taxon>Actinomycetota</taxon>
        <taxon>Actinomycetes</taxon>
        <taxon>Micrococcales</taxon>
        <taxon>Ruaniaceae</taxon>
        <taxon>Ruania</taxon>
    </lineage>
</organism>
<keyword evidence="3" id="KW-0482">Metalloprotease</keyword>
<keyword evidence="2" id="KW-0472">Membrane</keyword>
<protein>
    <submittedName>
        <fullName evidence="3">PrsW family intramembrane metalloprotease</fullName>
    </submittedName>
</protein>
<feature type="compositionally biased region" description="Low complexity" evidence="1">
    <location>
        <begin position="18"/>
        <end position="36"/>
    </location>
</feature>
<feature type="transmembrane region" description="Helical" evidence="2">
    <location>
        <begin position="199"/>
        <end position="224"/>
    </location>
</feature>
<dbReference type="Pfam" id="PF13367">
    <property type="entry name" value="PrsW-protease"/>
    <property type="match status" value="1"/>
</dbReference>
<proteinExistence type="predicted"/>
<dbReference type="KEGG" id="halt:IM660_14965"/>
<dbReference type="GO" id="GO:0008237">
    <property type="term" value="F:metallopeptidase activity"/>
    <property type="evidence" value="ECO:0007669"/>
    <property type="project" value="UniProtKB-KW"/>
</dbReference>
<feature type="transmembrane region" description="Helical" evidence="2">
    <location>
        <begin position="99"/>
        <end position="124"/>
    </location>
</feature>
<reference evidence="3 4" key="1">
    <citation type="submission" date="2020-10" db="EMBL/GenBank/DDBJ databases">
        <title>Haloactinobacterium sp. RN3S43, a bacterium isolated from saline soil.</title>
        <authorList>
            <person name="Sun J.-Q."/>
        </authorList>
    </citation>
    <scope>NUCLEOTIDE SEQUENCE [LARGE SCALE GENOMIC DNA]</scope>
    <source>
        <strain evidence="3 4">RN3S43</strain>
    </source>
</reference>
<feature type="region of interest" description="Disordered" evidence="1">
    <location>
        <begin position="1"/>
        <end position="55"/>
    </location>
</feature>
<evidence type="ECO:0000313" key="4">
    <source>
        <dbReference type="Proteomes" id="UP000593758"/>
    </source>
</evidence>
<evidence type="ECO:0000256" key="2">
    <source>
        <dbReference type="SAM" id="Phobius"/>
    </source>
</evidence>
<feature type="transmembrane region" description="Helical" evidence="2">
    <location>
        <begin position="130"/>
        <end position="150"/>
    </location>
</feature>
<dbReference type="EMBL" id="CP063169">
    <property type="protein sequence ID" value="QOR69934.1"/>
    <property type="molecule type" value="Genomic_DNA"/>
</dbReference>
<dbReference type="GO" id="GO:0006508">
    <property type="term" value="P:proteolysis"/>
    <property type="evidence" value="ECO:0007669"/>
    <property type="project" value="UniProtKB-KW"/>
</dbReference>
<sequence length="456" mass="49132">MSYQHPNQPPPAREPDGHGQQPPQGYPVQQAPQGAPHQPYQASYGGPAHPQQRSAYGSHLRYAQAPAPVSVAPPSEQYAPSAQHGWVAAPARRHPRRRVVFEILLLALGTLGVLSFVAVTALLFGVGNSVVATFFSLIPLAIVGFAVLWVDRWEPEPRLLLAAAFVWGGGVAVWLSSLMNEPFGTALGSSLAPSMPPEALPAVFGAPVVEEFWKGLGVLLIFLIRRRHFNGPVDGIVYASVIAAAFAFVENIQYLSSAGDQMAFTFILRGLASPFGHLIYTACIGVALGLASRHKSKLAWLWMMPIGYLGAVLLHGAWNGAASFAGGLGGLAAMLVFLNWLPLVIWAIILVWLRKKETQLLAERLSDYVPSGWLVPQEVAMLTSMQGRRNAKAWAARGGPQAAAAMKSFQKAAVDLAYARQDLYTGHTGIRARQDEMALLETIGRTRAQFKTALGV</sequence>
<dbReference type="Proteomes" id="UP000593758">
    <property type="component" value="Chromosome"/>
</dbReference>
<dbReference type="InterPro" id="IPR026898">
    <property type="entry name" value="PrsW"/>
</dbReference>
<accession>A0A7M1SSH0</accession>